<reference evidence="1" key="1">
    <citation type="submission" date="2023-07" db="EMBL/GenBank/DDBJ databases">
        <title>Sorghum-associated microbial communities from plants grown in Nebraska, USA.</title>
        <authorList>
            <person name="Schachtman D."/>
        </authorList>
    </citation>
    <scope>NUCLEOTIDE SEQUENCE</scope>
    <source>
        <strain evidence="1">2697</strain>
    </source>
</reference>
<proteinExistence type="predicted"/>
<evidence type="ECO:0000313" key="2">
    <source>
        <dbReference type="Proteomes" id="UP001246858"/>
    </source>
</evidence>
<accession>A0ACC6KSB2</accession>
<dbReference type="Proteomes" id="UP001246858">
    <property type="component" value="Unassembled WGS sequence"/>
</dbReference>
<comment type="caution">
    <text evidence="1">The sequence shown here is derived from an EMBL/GenBank/DDBJ whole genome shotgun (WGS) entry which is preliminary data.</text>
</comment>
<evidence type="ECO:0000313" key="1">
    <source>
        <dbReference type="EMBL" id="MDR6782013.1"/>
    </source>
</evidence>
<dbReference type="EMBL" id="JAVDTF010000001">
    <property type="protein sequence ID" value="MDR6782013.1"/>
    <property type="molecule type" value="Genomic_DNA"/>
</dbReference>
<protein>
    <submittedName>
        <fullName evidence="1">Uncharacterized protein</fullName>
    </submittedName>
</protein>
<keyword evidence="2" id="KW-1185">Reference proteome</keyword>
<name>A0ACC6KSB2_9SPHI</name>
<gene>
    <name evidence="1" type="ORF">J2X78_000565</name>
</gene>
<organism evidence="1 2">
    <name type="scientific">Pedobacter africanus</name>
    <dbReference type="NCBI Taxonomy" id="151894"/>
    <lineage>
        <taxon>Bacteria</taxon>
        <taxon>Pseudomonadati</taxon>
        <taxon>Bacteroidota</taxon>
        <taxon>Sphingobacteriia</taxon>
        <taxon>Sphingobacteriales</taxon>
        <taxon>Sphingobacteriaceae</taxon>
        <taxon>Pedobacter</taxon>
    </lineage>
</organism>
<sequence>MKTRITIIGLLLMSVHISFAQDNRLWLSLGAGAANTPKTGKDNLMGNGYNIEAEAFVPFYSKSGFLLGGVLNGNYTGIRNLSPDNATVAGKYQVYGGSVAVNNEADGKTSGSFSGLLGLQAVLKAGNFSIAPSVNAGYLRFNQQGYTQTGAATMNNGQSGEMALVKTEKQSNEGLVLKPQLKVGYALAPNFTLFIASAYTAGPALQHTSEHLVPQGGFNDKNTYESSQLAKGTWESQTTESKYRFANFNAGIMLALGKRKAPKGAGAASSSYAAGRLSMTPTSTRQTPNTSFGQKVSATTAAMARPGNPIGGIIVKGGKNPGGNAFSLITDQNGKINFTATEAGTYTLRITSPETEGSADSSTKSHRKGKGRTYTAGRKNEKPNVDAMASPGNPIGGIIVKGGKNPGGNLFNLTSNENGEVTFTVNEPGAYELQIVAPETSGKSISSKGVSSVKPAKSKH</sequence>